<reference evidence="1 2" key="1">
    <citation type="submission" date="2016-12" db="EMBL/GenBank/DDBJ databases">
        <title>The genomes of Aspergillus section Nigri reveals drivers in fungal speciation.</title>
        <authorList>
            <consortium name="DOE Joint Genome Institute"/>
            <person name="Vesth T.C."/>
            <person name="Nybo J."/>
            <person name="Theobald S."/>
            <person name="Brandl J."/>
            <person name="Frisvad J.C."/>
            <person name="Nielsen K.F."/>
            <person name="Lyhne E.K."/>
            <person name="Kogle M.E."/>
            <person name="Kuo A."/>
            <person name="Riley R."/>
            <person name="Clum A."/>
            <person name="Nolan M."/>
            <person name="Lipzen A."/>
            <person name="Salamov A."/>
            <person name="Henrissat B."/>
            <person name="Wiebenga A."/>
            <person name="De Vries R.P."/>
            <person name="Grigoriev I.V."/>
            <person name="Mortensen U.H."/>
            <person name="Andersen M.R."/>
            <person name="Baker S.E."/>
        </authorList>
    </citation>
    <scope>NUCLEOTIDE SEQUENCE [LARGE SCALE GENOMIC DNA]</scope>
    <source>
        <strain evidence="1 2">CBS 121591</strain>
    </source>
</reference>
<evidence type="ECO:0000313" key="2">
    <source>
        <dbReference type="Proteomes" id="UP000248340"/>
    </source>
</evidence>
<proteinExistence type="predicted"/>
<protein>
    <submittedName>
        <fullName evidence="1">Uncharacterized protein</fullName>
    </submittedName>
</protein>
<gene>
    <name evidence="1" type="ORF">BO82DRAFT_123758</name>
</gene>
<dbReference type="EMBL" id="KZ821715">
    <property type="protein sequence ID" value="PYH79814.1"/>
    <property type="molecule type" value="Genomic_DNA"/>
</dbReference>
<keyword evidence="2" id="KW-1185">Reference proteome</keyword>
<dbReference type="GeneID" id="37132644"/>
<dbReference type="OrthoDB" id="10525738at2759"/>
<sequence length="162" mass="17726">MSCCIRSCTSRPEQLAVEPLRPPPSPSLFPTPSVRQSRFQLGNPLPPSGRVPGSQATAPLFSGSTLTPESLRPRAVCAGCMINAFRIGRALTMRSISGYPLSRIREVIYVPLLKPSQRNAAEVLKTHFLSLPSVLINPILLERNPQSKKKKSKKAIIIRESA</sequence>
<dbReference type="RefSeq" id="XP_025490014.1">
    <property type="nucleotide sequence ID" value="XM_025629903.1"/>
</dbReference>
<dbReference type="VEuPathDB" id="FungiDB:BO82DRAFT_123758"/>
<evidence type="ECO:0000313" key="1">
    <source>
        <dbReference type="EMBL" id="PYH79814.1"/>
    </source>
</evidence>
<accession>A0A319C3V2</accession>
<dbReference type="AlphaFoldDB" id="A0A319C3V2"/>
<organism evidence="1 2">
    <name type="scientific">Aspergillus uvarum CBS 121591</name>
    <dbReference type="NCBI Taxonomy" id="1448315"/>
    <lineage>
        <taxon>Eukaryota</taxon>
        <taxon>Fungi</taxon>
        <taxon>Dikarya</taxon>
        <taxon>Ascomycota</taxon>
        <taxon>Pezizomycotina</taxon>
        <taxon>Eurotiomycetes</taxon>
        <taxon>Eurotiomycetidae</taxon>
        <taxon>Eurotiales</taxon>
        <taxon>Aspergillaceae</taxon>
        <taxon>Aspergillus</taxon>
        <taxon>Aspergillus subgen. Circumdati</taxon>
    </lineage>
</organism>
<name>A0A319C3V2_9EURO</name>
<dbReference type="Proteomes" id="UP000248340">
    <property type="component" value="Unassembled WGS sequence"/>
</dbReference>